<reference evidence="3 4" key="1">
    <citation type="submission" date="2019-11" db="EMBL/GenBank/DDBJ databases">
        <title>Caenimonas koreensis gen. nov., sp. nov., isolated from activated sludge.</title>
        <authorList>
            <person name="Seung H.R."/>
        </authorList>
    </citation>
    <scope>NUCLEOTIDE SEQUENCE [LARGE SCALE GENOMIC DNA]</scope>
    <source>
        <strain evidence="3 4">EMB320</strain>
    </source>
</reference>
<feature type="transmembrane region" description="Helical" evidence="1">
    <location>
        <begin position="249"/>
        <end position="270"/>
    </location>
</feature>
<feature type="transmembrane region" description="Helical" evidence="1">
    <location>
        <begin position="154"/>
        <end position="173"/>
    </location>
</feature>
<keyword evidence="1" id="KW-0812">Transmembrane</keyword>
<dbReference type="Pfam" id="PF00892">
    <property type="entry name" value="EamA"/>
    <property type="match status" value="1"/>
</dbReference>
<comment type="caution">
    <text evidence="3">The sequence shown here is derived from an EMBL/GenBank/DDBJ whole genome shotgun (WGS) entry which is preliminary data.</text>
</comment>
<evidence type="ECO:0000259" key="2">
    <source>
        <dbReference type="Pfam" id="PF00892"/>
    </source>
</evidence>
<protein>
    <submittedName>
        <fullName evidence="3">EamA family transporter</fullName>
    </submittedName>
</protein>
<dbReference type="EMBL" id="WJBU01000005">
    <property type="protein sequence ID" value="MRD46746.1"/>
    <property type="molecule type" value="Genomic_DNA"/>
</dbReference>
<name>A0A844B5Y4_9BURK</name>
<feature type="transmembrane region" description="Helical" evidence="1">
    <location>
        <begin position="96"/>
        <end position="118"/>
    </location>
</feature>
<gene>
    <name evidence="3" type="ORF">GHT07_05630</name>
</gene>
<feature type="transmembrane region" description="Helical" evidence="1">
    <location>
        <begin position="185"/>
        <end position="211"/>
    </location>
</feature>
<accession>A0A844B5Y4</accession>
<feature type="transmembrane region" description="Helical" evidence="1">
    <location>
        <begin position="217"/>
        <end position="237"/>
    </location>
</feature>
<feature type="transmembrane region" description="Helical" evidence="1">
    <location>
        <begin position="42"/>
        <end position="59"/>
    </location>
</feature>
<feature type="transmembrane region" description="Helical" evidence="1">
    <location>
        <begin position="12"/>
        <end position="30"/>
    </location>
</feature>
<feature type="domain" description="EamA" evidence="2">
    <location>
        <begin position="13"/>
        <end position="141"/>
    </location>
</feature>
<feature type="transmembrane region" description="Helical" evidence="1">
    <location>
        <begin position="125"/>
        <end position="142"/>
    </location>
</feature>
<evidence type="ECO:0000256" key="1">
    <source>
        <dbReference type="SAM" id="Phobius"/>
    </source>
</evidence>
<dbReference type="GO" id="GO:0016020">
    <property type="term" value="C:membrane"/>
    <property type="evidence" value="ECO:0007669"/>
    <property type="project" value="InterPro"/>
</dbReference>
<proteinExistence type="predicted"/>
<dbReference type="PANTHER" id="PTHR22911">
    <property type="entry name" value="ACYL-MALONYL CONDENSING ENZYME-RELATED"/>
    <property type="match status" value="1"/>
</dbReference>
<feature type="transmembrane region" description="Helical" evidence="1">
    <location>
        <begin position="71"/>
        <end position="90"/>
    </location>
</feature>
<dbReference type="InterPro" id="IPR037185">
    <property type="entry name" value="EmrE-like"/>
</dbReference>
<sequence length="302" mass="31753">MVDASSGRAPPAAVFALMLNAFVWGVSWWPFRVLHERGLHPLWATALIYVVSLVLLLAVRPRAWRSFANEPLLWVLALAAGLTNVGFNWAVTVGDVVRVVLLFYLMPAWSVILAWPLLGERPTSMSLVRLVLAMAGVIVVLKRPDVQWPVPESIADWLAIAGGFSFALTNILLRKMKGVDAPSRILAMFGGGAVSAAVAGLVALALGLIAAPPAPSFGWVGVGIALSLGFLASNIALQYGASRVNAHTGALIMLSEVVFASVSSVALGAAEMATRTWIGGAMILSAALWSAWSPAPAKAAAQ</sequence>
<evidence type="ECO:0000313" key="4">
    <source>
        <dbReference type="Proteomes" id="UP000487350"/>
    </source>
</evidence>
<keyword evidence="1" id="KW-1133">Transmembrane helix</keyword>
<keyword evidence="4" id="KW-1185">Reference proteome</keyword>
<dbReference type="InterPro" id="IPR000620">
    <property type="entry name" value="EamA_dom"/>
</dbReference>
<dbReference type="OrthoDB" id="5295396at2"/>
<dbReference type="AlphaFoldDB" id="A0A844B5Y4"/>
<organism evidence="3 4">
    <name type="scientific">Caenimonas koreensis DSM 17982</name>
    <dbReference type="NCBI Taxonomy" id="1121255"/>
    <lineage>
        <taxon>Bacteria</taxon>
        <taxon>Pseudomonadati</taxon>
        <taxon>Pseudomonadota</taxon>
        <taxon>Betaproteobacteria</taxon>
        <taxon>Burkholderiales</taxon>
        <taxon>Comamonadaceae</taxon>
        <taxon>Caenimonas</taxon>
    </lineage>
</organism>
<feature type="transmembrane region" description="Helical" evidence="1">
    <location>
        <begin position="276"/>
        <end position="295"/>
    </location>
</feature>
<evidence type="ECO:0000313" key="3">
    <source>
        <dbReference type="EMBL" id="MRD46746.1"/>
    </source>
</evidence>
<dbReference type="Proteomes" id="UP000487350">
    <property type="component" value="Unassembled WGS sequence"/>
</dbReference>
<dbReference type="RefSeq" id="WP_153584091.1">
    <property type="nucleotide sequence ID" value="NZ_WJBU01000005.1"/>
</dbReference>
<keyword evidence="1" id="KW-0472">Membrane</keyword>
<dbReference type="SUPFAM" id="SSF103481">
    <property type="entry name" value="Multidrug resistance efflux transporter EmrE"/>
    <property type="match status" value="2"/>
</dbReference>